<comment type="caution">
    <text evidence="2">The sequence shown here is derived from an EMBL/GenBank/DDBJ whole genome shotgun (WGS) entry which is preliminary data.</text>
</comment>
<dbReference type="CDD" id="cd06849">
    <property type="entry name" value="lipoyl_domain"/>
    <property type="match status" value="1"/>
</dbReference>
<dbReference type="Proteomes" id="UP001140074">
    <property type="component" value="Unassembled WGS sequence"/>
</dbReference>
<dbReference type="InterPro" id="IPR045257">
    <property type="entry name" value="E2/Pdx1"/>
</dbReference>
<keyword evidence="3" id="KW-1185">Reference proteome</keyword>
<dbReference type="InterPro" id="IPR000089">
    <property type="entry name" value="Biotin_lipoyl"/>
</dbReference>
<dbReference type="PANTHER" id="PTHR23151">
    <property type="entry name" value="DIHYDROLIPOAMIDE ACETYL/SUCCINYL-TRANSFERASE-RELATED"/>
    <property type="match status" value="1"/>
</dbReference>
<accession>A0A9W8IJ98</accession>
<organism evidence="2 3">
    <name type="scientific">Coemansia aciculifera</name>
    <dbReference type="NCBI Taxonomy" id="417176"/>
    <lineage>
        <taxon>Eukaryota</taxon>
        <taxon>Fungi</taxon>
        <taxon>Fungi incertae sedis</taxon>
        <taxon>Zoopagomycota</taxon>
        <taxon>Kickxellomycotina</taxon>
        <taxon>Kickxellomycetes</taxon>
        <taxon>Kickxellales</taxon>
        <taxon>Kickxellaceae</taxon>
        <taxon>Coemansia</taxon>
    </lineage>
</organism>
<dbReference type="GO" id="GO:0004742">
    <property type="term" value="F:dihydrolipoyllysine-residue acetyltransferase activity"/>
    <property type="evidence" value="ECO:0007669"/>
    <property type="project" value="UniProtKB-EC"/>
</dbReference>
<dbReference type="AlphaFoldDB" id="A0A9W8IJ98"/>
<dbReference type="SUPFAM" id="SSF51230">
    <property type="entry name" value="Single hybrid motif"/>
    <property type="match status" value="1"/>
</dbReference>
<reference evidence="2" key="1">
    <citation type="submission" date="2022-07" db="EMBL/GenBank/DDBJ databases">
        <title>Phylogenomic reconstructions and comparative analyses of Kickxellomycotina fungi.</title>
        <authorList>
            <person name="Reynolds N.K."/>
            <person name="Stajich J.E."/>
            <person name="Barry K."/>
            <person name="Grigoriev I.V."/>
            <person name="Crous P."/>
            <person name="Smith M.E."/>
        </authorList>
    </citation>
    <scope>NUCLEOTIDE SEQUENCE</scope>
    <source>
        <strain evidence="2">RSA 476</strain>
    </source>
</reference>
<name>A0A9W8IJ98_9FUNG</name>
<dbReference type="GO" id="GO:0045254">
    <property type="term" value="C:pyruvate dehydrogenase complex"/>
    <property type="evidence" value="ECO:0007669"/>
    <property type="project" value="InterPro"/>
</dbReference>
<gene>
    <name evidence="2" type="primary">PDX1</name>
    <name evidence="2" type="ORF">GGH94_005843</name>
</gene>
<protein>
    <submittedName>
        <fullName evidence="2">Pyridoxine biosynthesis protein</fullName>
        <ecNumber evidence="2">2.3.1.12</ecNumber>
    </submittedName>
</protein>
<dbReference type="Gene3D" id="2.40.50.100">
    <property type="match status" value="1"/>
</dbReference>
<evidence type="ECO:0000313" key="3">
    <source>
        <dbReference type="Proteomes" id="UP001140074"/>
    </source>
</evidence>
<dbReference type="EC" id="2.3.1.12" evidence="2"/>
<evidence type="ECO:0000259" key="1">
    <source>
        <dbReference type="PROSITE" id="PS50968"/>
    </source>
</evidence>
<feature type="domain" description="Lipoyl-binding" evidence="1">
    <location>
        <begin position="26"/>
        <end position="101"/>
    </location>
</feature>
<sequence>MLEFPYISELVDSTARFHTAAVRSKASHLTMPTLPSTMHGVILFWDKKDGESFSAGDLLFQIETEELQLDVDAPRDGVLVKILVEAGTAEVAANTPIAIIAEKGDDPSTIDTTGL</sequence>
<dbReference type="InterPro" id="IPR011053">
    <property type="entry name" value="Single_hybrid_motif"/>
</dbReference>
<dbReference type="PROSITE" id="PS50968">
    <property type="entry name" value="BIOTINYL_LIPOYL"/>
    <property type="match status" value="1"/>
</dbReference>
<dbReference type="PANTHER" id="PTHR23151:SF82">
    <property type="entry name" value="PYRUVATE DEHYDROGENASE COMPLEX PROTEIN X COMPONENT, MITOCHONDRIAL"/>
    <property type="match status" value="1"/>
</dbReference>
<evidence type="ECO:0000313" key="2">
    <source>
        <dbReference type="EMBL" id="KAJ2859899.1"/>
    </source>
</evidence>
<dbReference type="Pfam" id="PF00364">
    <property type="entry name" value="Biotin_lipoyl"/>
    <property type="match status" value="1"/>
</dbReference>
<keyword evidence="2" id="KW-0808">Transferase</keyword>
<dbReference type="EMBL" id="JANBUY010000343">
    <property type="protein sequence ID" value="KAJ2859899.1"/>
    <property type="molecule type" value="Genomic_DNA"/>
</dbReference>
<dbReference type="GO" id="GO:0006086">
    <property type="term" value="P:pyruvate decarboxylation to acetyl-CoA"/>
    <property type="evidence" value="ECO:0007669"/>
    <property type="project" value="InterPro"/>
</dbReference>
<keyword evidence="2" id="KW-0012">Acyltransferase</keyword>
<proteinExistence type="predicted"/>